<feature type="transmembrane region" description="Helical" evidence="1">
    <location>
        <begin position="38"/>
        <end position="62"/>
    </location>
</feature>
<reference evidence="2" key="1">
    <citation type="submission" date="2020-05" db="EMBL/GenBank/DDBJ databases">
        <authorList>
            <person name="Chiriac C."/>
            <person name="Salcher M."/>
            <person name="Ghai R."/>
            <person name="Kavagutti S V."/>
        </authorList>
    </citation>
    <scope>NUCLEOTIDE SEQUENCE</scope>
</reference>
<dbReference type="AlphaFoldDB" id="A0A6J6E8J1"/>
<organism evidence="2">
    <name type="scientific">freshwater metagenome</name>
    <dbReference type="NCBI Taxonomy" id="449393"/>
    <lineage>
        <taxon>unclassified sequences</taxon>
        <taxon>metagenomes</taxon>
        <taxon>ecological metagenomes</taxon>
    </lineage>
</organism>
<feature type="transmembrane region" description="Helical" evidence="1">
    <location>
        <begin position="7"/>
        <end position="26"/>
    </location>
</feature>
<dbReference type="EMBL" id="CAEZTN010000015">
    <property type="protein sequence ID" value="CAB4570643.1"/>
    <property type="molecule type" value="Genomic_DNA"/>
</dbReference>
<protein>
    <submittedName>
        <fullName evidence="2">Unannotated protein</fullName>
    </submittedName>
</protein>
<feature type="transmembrane region" description="Helical" evidence="1">
    <location>
        <begin position="263"/>
        <end position="285"/>
    </location>
</feature>
<name>A0A6J6E8J1_9ZZZZ</name>
<feature type="transmembrane region" description="Helical" evidence="1">
    <location>
        <begin position="131"/>
        <end position="148"/>
    </location>
</feature>
<evidence type="ECO:0000256" key="1">
    <source>
        <dbReference type="SAM" id="Phobius"/>
    </source>
</evidence>
<feature type="transmembrane region" description="Helical" evidence="1">
    <location>
        <begin position="228"/>
        <end position="251"/>
    </location>
</feature>
<keyword evidence="1" id="KW-1133">Transmembrane helix</keyword>
<keyword evidence="1" id="KW-0472">Membrane</keyword>
<feature type="transmembrane region" description="Helical" evidence="1">
    <location>
        <begin position="74"/>
        <end position="97"/>
    </location>
</feature>
<evidence type="ECO:0000313" key="2">
    <source>
        <dbReference type="EMBL" id="CAB4570643.1"/>
    </source>
</evidence>
<feature type="transmembrane region" description="Helical" evidence="1">
    <location>
        <begin position="196"/>
        <end position="216"/>
    </location>
</feature>
<gene>
    <name evidence="2" type="ORF">UFOPK1689_00642</name>
</gene>
<feature type="transmembrane region" description="Helical" evidence="1">
    <location>
        <begin position="154"/>
        <end position="175"/>
    </location>
</feature>
<feature type="transmembrane region" description="Helical" evidence="1">
    <location>
        <begin position="305"/>
        <end position="326"/>
    </location>
</feature>
<sequence>MTKGKAAYSTVDGLISSLTSFLLVAITTRNIGQESSSFSFLLISLFVIIGFQRSTFGFQSLVNHFVRGAFLRNVGALLTLNFLLFFFGVYLAGLYIFDFNYSLWQVIVICSLCSVQDYLRYTIASSLRYRILIVYDLIPLFIVLLLFFSNQSGIRALFFWSLANLISIGFGVFSLKPWLHSIELESESSRGRDVFLARYPLDGVIGPLITYLVVYVSHRTDPTLGVTLIFICISSYSVVNVFATSSILWLVPTQRIQSKKPHFQTYFLGIFTGMLIFNLACYMIYTQGNVGVYIYGLNFEYVRSLSPYFAISSTFLAFITFLSNFLKARNQVQSANKIKIIQALISAILFAVAMKIGGLTAIAIAELVTAAIVCVLVSIEARRHFQRYV</sequence>
<accession>A0A6J6E8J1</accession>
<proteinExistence type="predicted"/>
<keyword evidence="1" id="KW-0812">Transmembrane</keyword>
<feature type="transmembrane region" description="Helical" evidence="1">
    <location>
        <begin position="362"/>
        <end position="379"/>
    </location>
</feature>